<evidence type="ECO:0000313" key="1">
    <source>
        <dbReference type="EMBL" id="MDT0347773.1"/>
    </source>
</evidence>
<protein>
    <submittedName>
        <fullName evidence="1">Uncharacterized protein</fullName>
    </submittedName>
</protein>
<sequence>MCWPYPFELPLDGGLLVCGACGAERDWLLILQLRTETVSVRCRCTNEWREPRIPAGWYRQHCGELEQVDPHPEVTNRALGFDGTFASTYL</sequence>
<name>A0ABU2N2M1_9ACTN</name>
<dbReference type="Proteomes" id="UP001183246">
    <property type="component" value="Unassembled WGS sequence"/>
</dbReference>
<reference evidence="2" key="1">
    <citation type="submission" date="2023-07" db="EMBL/GenBank/DDBJ databases">
        <title>30 novel species of actinomycetes from the DSMZ collection.</title>
        <authorList>
            <person name="Nouioui I."/>
        </authorList>
    </citation>
    <scope>NUCLEOTIDE SEQUENCE [LARGE SCALE GENOMIC DNA]</scope>
    <source>
        <strain evidence="2">DSM 44938</strain>
    </source>
</reference>
<proteinExistence type="predicted"/>
<comment type="caution">
    <text evidence="1">The sequence shown here is derived from an EMBL/GenBank/DDBJ whole genome shotgun (WGS) entry which is preliminary data.</text>
</comment>
<evidence type="ECO:0000313" key="2">
    <source>
        <dbReference type="Proteomes" id="UP001183246"/>
    </source>
</evidence>
<keyword evidence="2" id="KW-1185">Reference proteome</keyword>
<gene>
    <name evidence="1" type="ORF">RM590_35220</name>
</gene>
<accession>A0ABU2N2M1</accession>
<dbReference type="RefSeq" id="WP_311708898.1">
    <property type="nucleotide sequence ID" value="NZ_JAVREL010000047.1"/>
</dbReference>
<dbReference type="EMBL" id="JAVREL010000047">
    <property type="protein sequence ID" value="MDT0347773.1"/>
    <property type="molecule type" value="Genomic_DNA"/>
</dbReference>
<organism evidence="1 2">
    <name type="scientific">Streptomyces litchfieldiae</name>
    <dbReference type="NCBI Taxonomy" id="3075543"/>
    <lineage>
        <taxon>Bacteria</taxon>
        <taxon>Bacillati</taxon>
        <taxon>Actinomycetota</taxon>
        <taxon>Actinomycetes</taxon>
        <taxon>Kitasatosporales</taxon>
        <taxon>Streptomycetaceae</taxon>
        <taxon>Streptomyces</taxon>
    </lineage>
</organism>